<dbReference type="InterPro" id="IPR005135">
    <property type="entry name" value="Endo/exonuclease/phosphatase"/>
</dbReference>
<dbReference type="PANTHER" id="PTHR12121">
    <property type="entry name" value="CARBON CATABOLITE REPRESSOR PROTEIN 4"/>
    <property type="match status" value="1"/>
</dbReference>
<accession>A0A2G5EHC1</accession>
<name>A0A2G5EHC1_AQUCA</name>
<dbReference type="OrthoDB" id="428734at2759"/>
<dbReference type="Pfam" id="PF03372">
    <property type="entry name" value="Exo_endo_phos"/>
    <property type="match status" value="1"/>
</dbReference>
<dbReference type="InParanoid" id="A0A2G5EHC1"/>
<dbReference type="EMBL" id="KZ305025">
    <property type="protein sequence ID" value="PIA55166.1"/>
    <property type="molecule type" value="Genomic_DNA"/>
</dbReference>
<proteinExistence type="predicted"/>
<keyword evidence="3" id="KW-1185">Reference proteome</keyword>
<dbReference type="InterPro" id="IPR036691">
    <property type="entry name" value="Endo/exonu/phosph_ase_sf"/>
</dbReference>
<reference evidence="2 3" key="1">
    <citation type="submission" date="2017-09" db="EMBL/GenBank/DDBJ databases">
        <title>WGS assembly of Aquilegia coerulea Goldsmith.</title>
        <authorList>
            <person name="Hodges S."/>
            <person name="Kramer E."/>
            <person name="Nordborg M."/>
            <person name="Tomkins J."/>
            <person name="Borevitz J."/>
            <person name="Derieg N."/>
            <person name="Yan J."/>
            <person name="Mihaltcheva S."/>
            <person name="Hayes R.D."/>
            <person name="Rokhsar D."/>
        </authorList>
    </citation>
    <scope>NUCLEOTIDE SEQUENCE [LARGE SCALE GENOMIC DNA]</scope>
    <source>
        <strain evidence="3">cv. Goldsmith</strain>
    </source>
</reference>
<evidence type="ECO:0000313" key="3">
    <source>
        <dbReference type="Proteomes" id="UP000230069"/>
    </source>
</evidence>
<dbReference type="InterPro" id="IPR050410">
    <property type="entry name" value="CCR4/nocturin_mRNA_transcr"/>
</dbReference>
<dbReference type="Gene3D" id="3.60.10.10">
    <property type="entry name" value="Endonuclease/exonuclease/phosphatase"/>
    <property type="match status" value="1"/>
</dbReference>
<protein>
    <recommendedName>
        <fullName evidence="1">Endonuclease/exonuclease/phosphatase domain-containing protein</fullName>
    </recommendedName>
</protein>
<dbReference type="STRING" id="218851.A0A2G5EHC1"/>
<evidence type="ECO:0000313" key="2">
    <source>
        <dbReference type="EMBL" id="PIA55166.1"/>
    </source>
</evidence>
<dbReference type="AlphaFoldDB" id="A0A2G5EHC1"/>
<feature type="domain" description="Endonuclease/exonuclease/phosphatase" evidence="1">
    <location>
        <begin position="204"/>
        <end position="263"/>
    </location>
</feature>
<evidence type="ECO:0000259" key="1">
    <source>
        <dbReference type="Pfam" id="PF03372"/>
    </source>
</evidence>
<organism evidence="2 3">
    <name type="scientific">Aquilegia coerulea</name>
    <name type="common">Rocky mountain columbine</name>
    <dbReference type="NCBI Taxonomy" id="218851"/>
    <lineage>
        <taxon>Eukaryota</taxon>
        <taxon>Viridiplantae</taxon>
        <taxon>Streptophyta</taxon>
        <taxon>Embryophyta</taxon>
        <taxon>Tracheophyta</taxon>
        <taxon>Spermatophyta</taxon>
        <taxon>Magnoliopsida</taxon>
        <taxon>Ranunculales</taxon>
        <taxon>Ranunculaceae</taxon>
        <taxon>Thalictroideae</taxon>
        <taxon>Aquilegia</taxon>
    </lineage>
</organism>
<dbReference type="SUPFAM" id="SSF56219">
    <property type="entry name" value="DNase I-like"/>
    <property type="match status" value="1"/>
</dbReference>
<dbReference type="Proteomes" id="UP000230069">
    <property type="component" value="Unassembled WGS sequence"/>
</dbReference>
<sequence length="269" mass="31321">MANPSLSIQPETPIIGIEIKPVISNVPEDYLRFTWYRQLYDKNVYCCVHKKKRADIYCSTCHTLMLPLNTSYFCSPVCYHNNWENHQKLHSEWIQYKGLPTTISTRSRLNLGPDYDYYLDDEDINPDDMLEEENGTSWLPVGYSKNYLPSKEDFGSVLKLVAVFVNPSMSSPIPFLYTKHVIESPTPHPRLVIPIGPPPTFRVLTYNLLADCLVNKSHSYCLDWAQSWDYRRQNLLREITSYNADILCLQEVQSNHYDNFLRPELDKLG</sequence>
<dbReference type="GO" id="GO:0000175">
    <property type="term" value="F:3'-5'-RNA exonuclease activity"/>
    <property type="evidence" value="ECO:0007669"/>
    <property type="project" value="TreeGrafter"/>
</dbReference>
<dbReference type="PANTHER" id="PTHR12121:SF34">
    <property type="entry name" value="PROTEIN ANGEL"/>
    <property type="match status" value="1"/>
</dbReference>
<gene>
    <name evidence="2" type="ORF">AQUCO_00800120v1</name>
</gene>